<comment type="similarity">
    <text evidence="1">Belongs to the short-chain dehydrogenases/reductases (SDR) family.</text>
</comment>
<evidence type="ECO:0000313" key="5">
    <source>
        <dbReference type="EMBL" id="PNS21167.1"/>
    </source>
</evidence>
<dbReference type="PROSITE" id="PS00061">
    <property type="entry name" value="ADH_SHORT"/>
    <property type="match status" value="1"/>
</dbReference>
<accession>A0A2K1R1K5</accession>
<proteinExistence type="inferred from homology"/>
<keyword evidence="2" id="KW-0521">NADP</keyword>
<dbReference type="InterPro" id="IPR002347">
    <property type="entry name" value="SDR_fam"/>
</dbReference>
<protein>
    <submittedName>
        <fullName evidence="5">Uncharacterized protein</fullName>
    </submittedName>
</protein>
<sequence length="280" mass="30334">MPPTAVFRTGANALITGGASGVGLAVAKLCASHGMNLILVDNNKSKLDEARSSLSSSSKGTVTTHELDVSSQSAWQTLESSISTKLDLLHLNAGIGANSTWTDASYFHKIFDTNFYGVINGIATFLPHFQGDQAEQKAIIITGSKQGITNPPGNPAYNASKSAIKTIAEHLSFDLAKDSPKTSVHLLVPGWTFTGLTGGGKTTTKPDGAWAPEQVADYLYEKMGKGKFYVICPDNDVDWETDRKRMTWAMGDLVHERQPLSRWREDSKEEAKKGIEDMKL</sequence>
<feature type="region of interest" description="Disordered" evidence="4">
    <location>
        <begin position="261"/>
        <end position="280"/>
    </location>
</feature>
<evidence type="ECO:0000313" key="6">
    <source>
        <dbReference type="Proteomes" id="UP000243797"/>
    </source>
</evidence>
<dbReference type="PRINTS" id="PR00081">
    <property type="entry name" value="GDHRDH"/>
</dbReference>
<comment type="caution">
    <text evidence="5">The sequence shown here is derived from an EMBL/GenBank/DDBJ whole genome shotgun (WGS) entry which is preliminary data.</text>
</comment>
<keyword evidence="3" id="KW-0560">Oxidoreductase</keyword>
<keyword evidence="6" id="KW-1185">Reference proteome</keyword>
<dbReference type="InParanoid" id="A0A2K1R1K5"/>
<evidence type="ECO:0000256" key="1">
    <source>
        <dbReference type="ARBA" id="ARBA00006484"/>
    </source>
</evidence>
<evidence type="ECO:0000256" key="2">
    <source>
        <dbReference type="ARBA" id="ARBA00022857"/>
    </source>
</evidence>
<organism evidence="5 6">
    <name type="scientific">Sphaceloma murrayae</name>
    <dbReference type="NCBI Taxonomy" id="2082308"/>
    <lineage>
        <taxon>Eukaryota</taxon>
        <taxon>Fungi</taxon>
        <taxon>Dikarya</taxon>
        <taxon>Ascomycota</taxon>
        <taxon>Pezizomycotina</taxon>
        <taxon>Dothideomycetes</taxon>
        <taxon>Dothideomycetidae</taxon>
        <taxon>Myriangiales</taxon>
        <taxon>Elsinoaceae</taxon>
        <taxon>Sphaceloma</taxon>
    </lineage>
</organism>
<dbReference type="GO" id="GO:0016616">
    <property type="term" value="F:oxidoreductase activity, acting on the CH-OH group of donors, NAD or NADP as acceptor"/>
    <property type="evidence" value="ECO:0007669"/>
    <property type="project" value="UniProtKB-ARBA"/>
</dbReference>
<dbReference type="CDD" id="cd05233">
    <property type="entry name" value="SDR_c"/>
    <property type="match status" value="1"/>
</dbReference>
<dbReference type="PANTHER" id="PTHR43008">
    <property type="entry name" value="BENZIL REDUCTASE"/>
    <property type="match status" value="1"/>
</dbReference>
<dbReference type="InterPro" id="IPR020904">
    <property type="entry name" value="Sc_DH/Rdtase_CS"/>
</dbReference>
<evidence type="ECO:0000256" key="4">
    <source>
        <dbReference type="SAM" id="MobiDB-lite"/>
    </source>
</evidence>
<gene>
    <name evidence="5" type="ORF">CAC42_3505</name>
</gene>
<dbReference type="InterPro" id="IPR036291">
    <property type="entry name" value="NAD(P)-bd_dom_sf"/>
</dbReference>
<dbReference type="OrthoDB" id="5307821at2759"/>
<dbReference type="EMBL" id="NKHZ01000012">
    <property type="protein sequence ID" value="PNS21167.1"/>
    <property type="molecule type" value="Genomic_DNA"/>
</dbReference>
<dbReference type="AlphaFoldDB" id="A0A2K1R1K5"/>
<dbReference type="Gene3D" id="3.40.50.720">
    <property type="entry name" value="NAD(P)-binding Rossmann-like Domain"/>
    <property type="match status" value="1"/>
</dbReference>
<reference evidence="5 6" key="1">
    <citation type="submission" date="2017-06" db="EMBL/GenBank/DDBJ databases">
        <title>Draft genome sequence of a variant of Elsinoe murrayae.</title>
        <authorList>
            <person name="Cheng Q."/>
        </authorList>
    </citation>
    <scope>NUCLEOTIDE SEQUENCE [LARGE SCALE GENOMIC DNA]</scope>
    <source>
        <strain evidence="5 6">CQ-2017a</strain>
    </source>
</reference>
<dbReference type="Pfam" id="PF00106">
    <property type="entry name" value="adh_short"/>
    <property type="match status" value="1"/>
</dbReference>
<dbReference type="PANTHER" id="PTHR43008:SF7">
    <property type="entry name" value="SHORT CHAIN DEHYDROGENASE_REDUCTASE (AFU_ORTHOLOGUE AFUA_2G00830)"/>
    <property type="match status" value="1"/>
</dbReference>
<dbReference type="SUPFAM" id="SSF51735">
    <property type="entry name" value="NAD(P)-binding Rossmann-fold domains"/>
    <property type="match status" value="1"/>
</dbReference>
<dbReference type="GO" id="GO:0050664">
    <property type="term" value="F:oxidoreductase activity, acting on NAD(P)H, oxygen as acceptor"/>
    <property type="evidence" value="ECO:0007669"/>
    <property type="project" value="TreeGrafter"/>
</dbReference>
<dbReference type="Proteomes" id="UP000243797">
    <property type="component" value="Unassembled WGS sequence"/>
</dbReference>
<name>A0A2K1R1K5_9PEZI</name>
<dbReference type="STRING" id="2082308.A0A2K1R1K5"/>
<evidence type="ECO:0000256" key="3">
    <source>
        <dbReference type="ARBA" id="ARBA00023002"/>
    </source>
</evidence>